<evidence type="ECO:0000256" key="4">
    <source>
        <dbReference type="ARBA" id="ARBA00022692"/>
    </source>
</evidence>
<keyword evidence="9 11" id="KW-0472">Membrane</keyword>
<proteinExistence type="predicted"/>
<dbReference type="GO" id="GO:0001508">
    <property type="term" value="P:action potential"/>
    <property type="evidence" value="ECO:0007669"/>
    <property type="project" value="TreeGrafter"/>
</dbReference>
<evidence type="ECO:0000256" key="6">
    <source>
        <dbReference type="ARBA" id="ARBA00022958"/>
    </source>
</evidence>
<keyword evidence="2" id="KW-0813">Transport</keyword>
<evidence type="ECO:0000256" key="5">
    <source>
        <dbReference type="ARBA" id="ARBA00022826"/>
    </source>
</evidence>
<evidence type="ECO:0000256" key="10">
    <source>
        <dbReference type="ARBA" id="ARBA00023303"/>
    </source>
</evidence>
<dbReference type="InterPro" id="IPR005821">
    <property type="entry name" value="Ion_trans_dom"/>
</dbReference>
<organism evidence="13">
    <name type="scientific">marine metagenome</name>
    <dbReference type="NCBI Taxonomy" id="408172"/>
    <lineage>
        <taxon>unclassified sequences</taxon>
        <taxon>metagenomes</taxon>
        <taxon>ecological metagenomes</taxon>
    </lineage>
</organism>
<evidence type="ECO:0000256" key="2">
    <source>
        <dbReference type="ARBA" id="ARBA00022448"/>
    </source>
</evidence>
<accession>A0A381ZYG7</accession>
<dbReference type="AlphaFoldDB" id="A0A381ZYG7"/>
<feature type="transmembrane region" description="Helical" evidence="11">
    <location>
        <begin position="163"/>
        <end position="184"/>
    </location>
</feature>
<comment type="subcellular location">
    <subcellularLocation>
        <location evidence="1">Membrane</location>
        <topology evidence="1">Multi-pass membrane protein</topology>
    </subcellularLocation>
</comment>
<dbReference type="PRINTS" id="PR00169">
    <property type="entry name" value="KCHANNEL"/>
</dbReference>
<name>A0A381ZYG7_9ZZZZ</name>
<evidence type="ECO:0000256" key="7">
    <source>
        <dbReference type="ARBA" id="ARBA00022989"/>
    </source>
</evidence>
<dbReference type="PANTHER" id="PTHR11537:SF254">
    <property type="entry name" value="POTASSIUM VOLTAGE-GATED CHANNEL PROTEIN SHAB"/>
    <property type="match status" value="1"/>
</dbReference>
<protein>
    <recommendedName>
        <fullName evidence="12">Ion transport domain-containing protein</fullName>
    </recommendedName>
</protein>
<dbReference type="SUPFAM" id="SSF81324">
    <property type="entry name" value="Voltage-gated potassium channels"/>
    <property type="match status" value="1"/>
</dbReference>
<keyword evidence="6" id="KW-0630">Potassium</keyword>
<reference evidence="13" key="1">
    <citation type="submission" date="2018-05" db="EMBL/GenBank/DDBJ databases">
        <authorList>
            <person name="Lanie J.A."/>
            <person name="Ng W.-L."/>
            <person name="Kazmierczak K.M."/>
            <person name="Andrzejewski T.M."/>
            <person name="Davidsen T.M."/>
            <person name="Wayne K.J."/>
            <person name="Tettelin H."/>
            <person name="Glass J.I."/>
            <person name="Rusch D."/>
            <person name="Podicherti R."/>
            <person name="Tsui H.-C.T."/>
            <person name="Winkler M.E."/>
        </authorList>
    </citation>
    <scope>NUCLEOTIDE SEQUENCE</scope>
</reference>
<dbReference type="Gene3D" id="1.10.287.70">
    <property type="match status" value="1"/>
</dbReference>
<feature type="domain" description="Ion transport" evidence="12">
    <location>
        <begin position="38"/>
        <end position="255"/>
    </location>
</feature>
<evidence type="ECO:0000313" key="13">
    <source>
        <dbReference type="EMBL" id="SVA93887.1"/>
    </source>
</evidence>
<dbReference type="InterPro" id="IPR028325">
    <property type="entry name" value="VG_K_chnl"/>
</dbReference>
<gene>
    <name evidence="13" type="ORF">METZ01_LOCUS146741</name>
</gene>
<keyword evidence="8" id="KW-0406">Ion transport</keyword>
<dbReference type="GO" id="GO:0008076">
    <property type="term" value="C:voltage-gated potassium channel complex"/>
    <property type="evidence" value="ECO:0007669"/>
    <property type="project" value="InterPro"/>
</dbReference>
<dbReference type="EMBL" id="UINC01023032">
    <property type="protein sequence ID" value="SVA93887.1"/>
    <property type="molecule type" value="Genomic_DNA"/>
</dbReference>
<feature type="transmembrane region" description="Helical" evidence="11">
    <location>
        <begin position="39"/>
        <end position="60"/>
    </location>
</feature>
<keyword evidence="10" id="KW-0407">Ion channel</keyword>
<dbReference type="Pfam" id="PF00520">
    <property type="entry name" value="Ion_trans"/>
    <property type="match status" value="1"/>
</dbReference>
<evidence type="ECO:0000256" key="3">
    <source>
        <dbReference type="ARBA" id="ARBA00022538"/>
    </source>
</evidence>
<evidence type="ECO:0000259" key="12">
    <source>
        <dbReference type="Pfam" id="PF00520"/>
    </source>
</evidence>
<sequence length="348" mass="40215">MFNERFEPYSNDTELSKWQKRRFDTYQFIFKQETRKSKCFSLFITIIILIAVSSSCLETLKAYRDLIIWNIIEFCCCCIFIIEYIIKIIIVDNKIKYIKTFAHFVDIVSIIPIFFTFQKNSETSNIVSFFKVLKLIRIVKILSSKSLKVYTQLIVETMAKSIYGLKLMIVLILIVVIFSSSILYQLEKGVRDDGTEPYTSIPDTFYWSIVTITTVGYGDVYPITDLGKLFAGLTMILGIIMIALPITIISTNFARTWDEFENRGLIKIRNGYLKTLEKSSTGNLKLLVTNYCVDICNLNQLTEIERTLVQKLQEQLIDNIDLISQIKSTYAPSESNIIIDHDENIDLV</sequence>
<feature type="transmembrane region" description="Helical" evidence="11">
    <location>
        <begin position="229"/>
        <end position="249"/>
    </location>
</feature>
<evidence type="ECO:0000256" key="8">
    <source>
        <dbReference type="ARBA" id="ARBA00023065"/>
    </source>
</evidence>
<evidence type="ECO:0000256" key="9">
    <source>
        <dbReference type="ARBA" id="ARBA00023136"/>
    </source>
</evidence>
<dbReference type="GO" id="GO:0005249">
    <property type="term" value="F:voltage-gated potassium channel activity"/>
    <property type="evidence" value="ECO:0007669"/>
    <property type="project" value="InterPro"/>
</dbReference>
<keyword evidence="5" id="KW-0631">Potassium channel</keyword>
<evidence type="ECO:0000256" key="11">
    <source>
        <dbReference type="SAM" id="Phobius"/>
    </source>
</evidence>
<keyword evidence="3" id="KW-0633">Potassium transport</keyword>
<dbReference type="PANTHER" id="PTHR11537">
    <property type="entry name" value="VOLTAGE-GATED POTASSIUM CHANNEL"/>
    <property type="match status" value="1"/>
</dbReference>
<keyword evidence="7 11" id="KW-1133">Transmembrane helix</keyword>
<keyword evidence="4 11" id="KW-0812">Transmembrane</keyword>
<evidence type="ECO:0000256" key="1">
    <source>
        <dbReference type="ARBA" id="ARBA00004141"/>
    </source>
</evidence>
<feature type="transmembrane region" description="Helical" evidence="11">
    <location>
        <begin position="66"/>
        <end position="86"/>
    </location>
</feature>